<dbReference type="InterPro" id="IPR000182">
    <property type="entry name" value="GNAT_dom"/>
</dbReference>
<dbReference type="EMBL" id="JANBPT010000014">
    <property type="protein sequence ID" value="KAJ1930138.1"/>
    <property type="molecule type" value="Genomic_DNA"/>
</dbReference>
<proteinExistence type="predicted"/>
<feature type="signal peptide" evidence="1">
    <location>
        <begin position="1"/>
        <end position="29"/>
    </location>
</feature>
<evidence type="ECO:0000256" key="1">
    <source>
        <dbReference type="SAM" id="SignalP"/>
    </source>
</evidence>
<dbReference type="PANTHER" id="PTHR42791">
    <property type="entry name" value="GNAT FAMILY ACETYLTRANSFERASE"/>
    <property type="match status" value="1"/>
</dbReference>
<feature type="chain" id="PRO_5040939691" description="N-acetyltransferase domain-containing protein" evidence="1">
    <location>
        <begin position="30"/>
        <end position="292"/>
    </location>
</feature>
<dbReference type="PANTHER" id="PTHR42791:SF1">
    <property type="entry name" value="N-ACETYLTRANSFERASE DOMAIN-CONTAINING PROTEIN"/>
    <property type="match status" value="1"/>
</dbReference>
<organism evidence="3 4">
    <name type="scientific">Tieghemiomyces parasiticus</name>
    <dbReference type="NCBI Taxonomy" id="78921"/>
    <lineage>
        <taxon>Eukaryota</taxon>
        <taxon>Fungi</taxon>
        <taxon>Fungi incertae sedis</taxon>
        <taxon>Zoopagomycota</taxon>
        <taxon>Kickxellomycotina</taxon>
        <taxon>Dimargaritomycetes</taxon>
        <taxon>Dimargaritales</taxon>
        <taxon>Dimargaritaceae</taxon>
        <taxon>Tieghemiomyces</taxon>
    </lineage>
</organism>
<accession>A0A9W8AI92</accession>
<sequence length="292" mass="31720">MANPTVTVNTDLFRVYLAWTLAYCQSLAAEVTPVPWGVLYTNAANPTHHQSNQGHVTASLYTTDASDILEEAFRQTEGHYQTHSIVPRLVTYGPLDPHGKASGVASAHGWTGHLEEALVLLQHDLSGTLNLSPRGVRVRSATLADMPRCAVVFARAFGYDTRDDTAWIEPKLTAQVHRPSIFTLVIGELDSSALPGKVDDTAPVLAGVSVAYHPDVVTTAGKAVRLIQSLAVDPAYQRRGVGGALLDYLCRPSPGVESEVFIETTVDEARRLYLNHGFIEAGVVTLHEFWKP</sequence>
<dbReference type="InterPro" id="IPR016181">
    <property type="entry name" value="Acyl_CoA_acyltransferase"/>
</dbReference>
<evidence type="ECO:0000313" key="4">
    <source>
        <dbReference type="Proteomes" id="UP001150569"/>
    </source>
</evidence>
<evidence type="ECO:0000259" key="2">
    <source>
        <dbReference type="PROSITE" id="PS51186"/>
    </source>
</evidence>
<dbReference type="AlphaFoldDB" id="A0A9W8AI92"/>
<feature type="domain" description="N-acetyltransferase" evidence="2">
    <location>
        <begin position="136"/>
        <end position="292"/>
    </location>
</feature>
<name>A0A9W8AI92_9FUNG</name>
<comment type="caution">
    <text evidence="3">The sequence shown here is derived from an EMBL/GenBank/DDBJ whole genome shotgun (WGS) entry which is preliminary data.</text>
</comment>
<dbReference type="Pfam" id="PF13508">
    <property type="entry name" value="Acetyltransf_7"/>
    <property type="match status" value="1"/>
</dbReference>
<dbReference type="Proteomes" id="UP001150569">
    <property type="component" value="Unassembled WGS sequence"/>
</dbReference>
<keyword evidence="1" id="KW-0732">Signal</keyword>
<dbReference type="GO" id="GO:0016747">
    <property type="term" value="F:acyltransferase activity, transferring groups other than amino-acyl groups"/>
    <property type="evidence" value="ECO:0007669"/>
    <property type="project" value="InterPro"/>
</dbReference>
<dbReference type="Gene3D" id="3.40.630.30">
    <property type="match status" value="1"/>
</dbReference>
<dbReference type="SUPFAM" id="SSF55729">
    <property type="entry name" value="Acyl-CoA N-acyltransferases (Nat)"/>
    <property type="match status" value="1"/>
</dbReference>
<keyword evidence="4" id="KW-1185">Reference proteome</keyword>
<protein>
    <recommendedName>
        <fullName evidence="2">N-acetyltransferase domain-containing protein</fullName>
    </recommendedName>
</protein>
<gene>
    <name evidence="3" type="ORF">IWQ60_000543</name>
</gene>
<reference evidence="3" key="1">
    <citation type="submission" date="2022-07" db="EMBL/GenBank/DDBJ databases">
        <title>Phylogenomic reconstructions and comparative analyses of Kickxellomycotina fungi.</title>
        <authorList>
            <person name="Reynolds N.K."/>
            <person name="Stajich J.E."/>
            <person name="Barry K."/>
            <person name="Grigoriev I.V."/>
            <person name="Crous P."/>
            <person name="Smith M.E."/>
        </authorList>
    </citation>
    <scope>NUCLEOTIDE SEQUENCE</scope>
    <source>
        <strain evidence="3">RSA 861</strain>
    </source>
</reference>
<dbReference type="PROSITE" id="PS51186">
    <property type="entry name" value="GNAT"/>
    <property type="match status" value="1"/>
</dbReference>
<evidence type="ECO:0000313" key="3">
    <source>
        <dbReference type="EMBL" id="KAJ1930138.1"/>
    </source>
</evidence>
<dbReference type="InterPro" id="IPR052523">
    <property type="entry name" value="Trichothecene_AcTrans"/>
</dbReference>
<dbReference type="CDD" id="cd04301">
    <property type="entry name" value="NAT_SF"/>
    <property type="match status" value="1"/>
</dbReference>